<reference evidence="1 2" key="1">
    <citation type="submission" date="2024-05" db="EMBL/GenBank/DDBJ databases">
        <title>Haplotype-resolved chromosome-level genome assembly of Huyou (Citrus changshanensis).</title>
        <authorList>
            <person name="Miao C."/>
            <person name="Chen W."/>
            <person name="Wu Y."/>
            <person name="Wang L."/>
            <person name="Zhao S."/>
            <person name="Grierson D."/>
            <person name="Xu C."/>
            <person name="Chen K."/>
        </authorList>
    </citation>
    <scope>NUCLEOTIDE SEQUENCE [LARGE SCALE GENOMIC DNA]</scope>
    <source>
        <strain evidence="1">01-14</strain>
        <tissue evidence="1">Leaf</tissue>
    </source>
</reference>
<evidence type="ECO:0000313" key="2">
    <source>
        <dbReference type="Proteomes" id="UP001428341"/>
    </source>
</evidence>
<proteinExistence type="predicted"/>
<name>A0AAP0Q905_9ROSI</name>
<dbReference type="AlphaFoldDB" id="A0AAP0Q905"/>
<accession>A0AAP0Q905</accession>
<protein>
    <submittedName>
        <fullName evidence="1">Uncharacterized protein</fullName>
    </submittedName>
</protein>
<gene>
    <name evidence="1" type="ORF">WN944_028012</name>
</gene>
<evidence type="ECO:0000313" key="1">
    <source>
        <dbReference type="EMBL" id="KAK9176000.1"/>
    </source>
</evidence>
<comment type="caution">
    <text evidence="1">The sequence shown here is derived from an EMBL/GenBank/DDBJ whole genome shotgun (WGS) entry which is preliminary data.</text>
</comment>
<keyword evidence="2" id="KW-1185">Reference proteome</keyword>
<dbReference type="EMBL" id="JBCGBO010000025">
    <property type="protein sequence ID" value="KAK9176000.1"/>
    <property type="molecule type" value="Genomic_DNA"/>
</dbReference>
<sequence>MTKCADPEPMEFETGIQVAKDAAAGLIPPVIIESDAANMKAFGEFQEFQKPPLTVQTSSDSPPP</sequence>
<organism evidence="1 2">
    <name type="scientific">Citrus x changshan-huyou</name>
    <dbReference type="NCBI Taxonomy" id="2935761"/>
    <lineage>
        <taxon>Eukaryota</taxon>
        <taxon>Viridiplantae</taxon>
        <taxon>Streptophyta</taxon>
        <taxon>Embryophyta</taxon>
        <taxon>Tracheophyta</taxon>
        <taxon>Spermatophyta</taxon>
        <taxon>Magnoliopsida</taxon>
        <taxon>eudicotyledons</taxon>
        <taxon>Gunneridae</taxon>
        <taxon>Pentapetalae</taxon>
        <taxon>rosids</taxon>
        <taxon>malvids</taxon>
        <taxon>Sapindales</taxon>
        <taxon>Rutaceae</taxon>
        <taxon>Aurantioideae</taxon>
        <taxon>Citrus</taxon>
    </lineage>
</organism>
<dbReference type="Proteomes" id="UP001428341">
    <property type="component" value="Unassembled WGS sequence"/>
</dbReference>